<dbReference type="InterPro" id="IPR055941">
    <property type="entry name" value="DUF7519"/>
</dbReference>
<dbReference type="Pfam" id="PF24363">
    <property type="entry name" value="DUF7519"/>
    <property type="match status" value="1"/>
</dbReference>
<dbReference type="InterPro" id="IPR006311">
    <property type="entry name" value="TAT_signal"/>
</dbReference>
<organism evidence="2 3">
    <name type="scientific">Halogeometricum limi</name>
    <dbReference type="NCBI Taxonomy" id="555875"/>
    <lineage>
        <taxon>Archaea</taxon>
        <taxon>Methanobacteriati</taxon>
        <taxon>Methanobacteriota</taxon>
        <taxon>Stenosarchaea group</taxon>
        <taxon>Halobacteria</taxon>
        <taxon>Halobacteriales</taxon>
        <taxon>Haloferacaceae</taxon>
        <taxon>Halogeometricum</taxon>
    </lineage>
</organism>
<keyword evidence="3" id="KW-1185">Reference proteome</keyword>
<evidence type="ECO:0000256" key="1">
    <source>
        <dbReference type="SAM" id="Phobius"/>
    </source>
</evidence>
<reference evidence="3" key="1">
    <citation type="submission" date="2016-10" db="EMBL/GenBank/DDBJ databases">
        <authorList>
            <person name="Varghese N."/>
            <person name="Submissions S."/>
        </authorList>
    </citation>
    <scope>NUCLEOTIDE SEQUENCE [LARGE SCALE GENOMIC DNA]</scope>
    <source>
        <strain evidence="3">CGMCC 1.8711</strain>
    </source>
</reference>
<dbReference type="OrthoDB" id="282867at2157"/>
<gene>
    <name evidence="2" type="ORF">SAMN04488124_0817</name>
</gene>
<dbReference type="EMBL" id="FOYS01000001">
    <property type="protein sequence ID" value="SFR36781.1"/>
    <property type="molecule type" value="Genomic_DNA"/>
</dbReference>
<dbReference type="STRING" id="555875.SAMN04488124_0817"/>
<accession>A0A1I6G3S4</accession>
<name>A0A1I6G3S4_9EURY</name>
<keyword evidence="1" id="KW-0812">Transmembrane</keyword>
<dbReference type="AlphaFoldDB" id="A0A1I6G3S4"/>
<feature type="transmembrane region" description="Helical" evidence="1">
    <location>
        <begin position="38"/>
        <end position="57"/>
    </location>
</feature>
<sequence>MTEITRRPSLTGISVSLVAAAVGFVGVGVASAGAVAPAALGVVVLAVGVFVASRRLVTLGTTALFAGVLYAGAQGGAAEPLLVAALGTVVSWDAGEYAIGVGEQLGRDAETARLTLVHSATTLLVGVVGIAVTYAAYLSVGGGQPIAVLVLLLLGVVALVAALRGGRDEGRRVRRGR</sequence>
<evidence type="ECO:0000313" key="2">
    <source>
        <dbReference type="EMBL" id="SFR36781.1"/>
    </source>
</evidence>
<dbReference type="PROSITE" id="PS51318">
    <property type="entry name" value="TAT"/>
    <property type="match status" value="1"/>
</dbReference>
<dbReference type="RefSeq" id="WP_089876971.1">
    <property type="nucleotide sequence ID" value="NZ_FOYS01000001.1"/>
</dbReference>
<dbReference type="Proteomes" id="UP000243250">
    <property type="component" value="Unassembled WGS sequence"/>
</dbReference>
<feature type="transmembrane region" description="Helical" evidence="1">
    <location>
        <begin position="116"/>
        <end position="140"/>
    </location>
</feature>
<proteinExistence type="predicted"/>
<protein>
    <submittedName>
        <fullName evidence="2">Uncharacterized protein</fullName>
    </submittedName>
</protein>
<feature type="transmembrane region" description="Helical" evidence="1">
    <location>
        <begin position="12"/>
        <end position="32"/>
    </location>
</feature>
<feature type="transmembrane region" description="Helical" evidence="1">
    <location>
        <begin position="146"/>
        <end position="165"/>
    </location>
</feature>
<evidence type="ECO:0000313" key="3">
    <source>
        <dbReference type="Proteomes" id="UP000243250"/>
    </source>
</evidence>
<keyword evidence="1" id="KW-0472">Membrane</keyword>
<keyword evidence="1" id="KW-1133">Transmembrane helix</keyword>